<dbReference type="AlphaFoldDB" id="A0A7C0TZA6"/>
<proteinExistence type="predicted"/>
<accession>A0A7C0TZA6</accession>
<protein>
    <submittedName>
        <fullName evidence="1">Uncharacterized protein</fullName>
    </submittedName>
</protein>
<comment type="caution">
    <text evidence="1">The sequence shown here is derived from an EMBL/GenBank/DDBJ whole genome shotgun (WGS) entry which is preliminary data.</text>
</comment>
<sequence>MPKRDNIRINFKKHTPFVRQRGVAALIFRELTPNAEMHYTSDGKDFYIWSGKDINYEIFFEEFLWGSHIAFGLTIQGGRGLSKVKKIKENTFFKVYPNAH</sequence>
<gene>
    <name evidence="1" type="ORF">ENF72_02850</name>
</gene>
<organism evidence="1">
    <name type="scientific">Thermococcus litoralis</name>
    <dbReference type="NCBI Taxonomy" id="2265"/>
    <lineage>
        <taxon>Archaea</taxon>
        <taxon>Methanobacteriati</taxon>
        <taxon>Methanobacteriota</taxon>
        <taxon>Thermococci</taxon>
        <taxon>Thermococcales</taxon>
        <taxon>Thermococcaceae</taxon>
        <taxon>Thermococcus</taxon>
    </lineage>
</organism>
<dbReference type="EMBL" id="DQYG01000122">
    <property type="protein sequence ID" value="HDD31548.1"/>
    <property type="molecule type" value="Genomic_DNA"/>
</dbReference>
<reference evidence="1" key="1">
    <citation type="journal article" date="2020" name="mSystems">
        <title>Genome- and Community-Level Interaction Insights into Carbon Utilization and Element Cycling Functions of Hydrothermarchaeota in Hydrothermal Sediment.</title>
        <authorList>
            <person name="Zhou Z."/>
            <person name="Liu Y."/>
            <person name="Xu W."/>
            <person name="Pan J."/>
            <person name="Luo Z.H."/>
            <person name="Li M."/>
        </authorList>
    </citation>
    <scope>NUCLEOTIDE SEQUENCE [LARGE SCALE GENOMIC DNA]</scope>
    <source>
        <strain evidence="1">HyVt-151</strain>
    </source>
</reference>
<evidence type="ECO:0000313" key="1">
    <source>
        <dbReference type="EMBL" id="HDD31548.1"/>
    </source>
</evidence>
<dbReference type="Proteomes" id="UP000886210">
    <property type="component" value="Unassembled WGS sequence"/>
</dbReference>
<name>A0A7C0TZA6_THELI</name>